<reference evidence="2 3" key="1">
    <citation type="journal article" date="2019" name="Plant Biotechnol. J.">
        <title>The red bayberry genome and genetic basis of sex determination.</title>
        <authorList>
            <person name="Jia H.M."/>
            <person name="Jia H.J."/>
            <person name="Cai Q.L."/>
            <person name="Wang Y."/>
            <person name="Zhao H.B."/>
            <person name="Yang W.F."/>
            <person name="Wang G.Y."/>
            <person name="Li Y.H."/>
            <person name="Zhan D.L."/>
            <person name="Shen Y.T."/>
            <person name="Niu Q.F."/>
            <person name="Chang L."/>
            <person name="Qiu J."/>
            <person name="Zhao L."/>
            <person name="Xie H.B."/>
            <person name="Fu W.Y."/>
            <person name="Jin J."/>
            <person name="Li X.W."/>
            <person name="Jiao Y."/>
            <person name="Zhou C.C."/>
            <person name="Tu T."/>
            <person name="Chai C.Y."/>
            <person name="Gao J.L."/>
            <person name="Fan L.J."/>
            <person name="van de Weg E."/>
            <person name="Wang J.Y."/>
            <person name="Gao Z.S."/>
        </authorList>
    </citation>
    <scope>NUCLEOTIDE SEQUENCE [LARGE SCALE GENOMIC DNA]</scope>
    <source>
        <tissue evidence="2">Leaves</tissue>
    </source>
</reference>
<dbReference type="Proteomes" id="UP000516437">
    <property type="component" value="Chromosome 7"/>
</dbReference>
<sequence length="100" mass="11214">MNSTDSATSPRARCRPQSPVRQFEVEGVGIGQRNITDAKEEEDDDEEEEERGPSWATSGTYPFLGLKRSELGRGRRGEESERGKRACREKEGEEKKKGLA</sequence>
<evidence type="ECO:0000313" key="2">
    <source>
        <dbReference type="EMBL" id="KAB1206272.1"/>
    </source>
</evidence>
<comment type="caution">
    <text evidence="2">The sequence shown here is derived from an EMBL/GenBank/DDBJ whole genome shotgun (WGS) entry which is preliminary data.</text>
</comment>
<feature type="compositionally biased region" description="Acidic residues" evidence="1">
    <location>
        <begin position="39"/>
        <end position="50"/>
    </location>
</feature>
<organism evidence="2 3">
    <name type="scientific">Morella rubra</name>
    <name type="common">Chinese bayberry</name>
    <dbReference type="NCBI Taxonomy" id="262757"/>
    <lineage>
        <taxon>Eukaryota</taxon>
        <taxon>Viridiplantae</taxon>
        <taxon>Streptophyta</taxon>
        <taxon>Embryophyta</taxon>
        <taxon>Tracheophyta</taxon>
        <taxon>Spermatophyta</taxon>
        <taxon>Magnoliopsida</taxon>
        <taxon>eudicotyledons</taxon>
        <taxon>Gunneridae</taxon>
        <taxon>Pentapetalae</taxon>
        <taxon>rosids</taxon>
        <taxon>fabids</taxon>
        <taxon>Fagales</taxon>
        <taxon>Myricaceae</taxon>
        <taxon>Morella</taxon>
    </lineage>
</organism>
<proteinExistence type="predicted"/>
<accession>A0A6A1V0T4</accession>
<gene>
    <name evidence="2" type="ORF">CJ030_MR7G014417</name>
</gene>
<feature type="compositionally biased region" description="Basic and acidic residues" evidence="1">
    <location>
        <begin position="67"/>
        <end position="100"/>
    </location>
</feature>
<evidence type="ECO:0000313" key="3">
    <source>
        <dbReference type="Proteomes" id="UP000516437"/>
    </source>
</evidence>
<dbReference type="AlphaFoldDB" id="A0A6A1V0T4"/>
<keyword evidence="3" id="KW-1185">Reference proteome</keyword>
<feature type="region of interest" description="Disordered" evidence="1">
    <location>
        <begin position="1"/>
        <end position="100"/>
    </location>
</feature>
<name>A0A6A1V0T4_9ROSI</name>
<dbReference type="EMBL" id="RXIC02000025">
    <property type="protein sequence ID" value="KAB1206272.1"/>
    <property type="molecule type" value="Genomic_DNA"/>
</dbReference>
<evidence type="ECO:0000256" key="1">
    <source>
        <dbReference type="SAM" id="MobiDB-lite"/>
    </source>
</evidence>
<protein>
    <submittedName>
        <fullName evidence="2">Uncharacterized protein</fullName>
    </submittedName>
</protein>